<sequence length="91" mass="9782">MPYCYMLGCVISGDVHGVKGGSVPSNYIISDDVHGVAGASVLSSFNTGSDHRLINIDFDGVFLNFWKPVFTVILARTNFGLDLRPVDGNGF</sequence>
<reference evidence="2" key="1">
    <citation type="submission" date="2022-11" db="UniProtKB">
        <authorList>
            <consortium name="WormBaseParasite"/>
        </authorList>
    </citation>
    <scope>IDENTIFICATION</scope>
</reference>
<dbReference type="Proteomes" id="UP000887566">
    <property type="component" value="Unplaced"/>
</dbReference>
<keyword evidence="1" id="KW-1185">Reference proteome</keyword>
<evidence type="ECO:0000313" key="1">
    <source>
        <dbReference type="Proteomes" id="UP000887566"/>
    </source>
</evidence>
<dbReference type="WBParaSite" id="PSAMB.scaffold4397size14774.g24268.t1">
    <property type="protein sequence ID" value="PSAMB.scaffold4397size14774.g24268.t1"/>
    <property type="gene ID" value="PSAMB.scaffold4397size14774.g24268"/>
</dbReference>
<organism evidence="1 2">
    <name type="scientific">Plectus sambesii</name>
    <dbReference type="NCBI Taxonomy" id="2011161"/>
    <lineage>
        <taxon>Eukaryota</taxon>
        <taxon>Metazoa</taxon>
        <taxon>Ecdysozoa</taxon>
        <taxon>Nematoda</taxon>
        <taxon>Chromadorea</taxon>
        <taxon>Plectida</taxon>
        <taxon>Plectina</taxon>
        <taxon>Plectoidea</taxon>
        <taxon>Plectidae</taxon>
        <taxon>Plectus</taxon>
    </lineage>
</organism>
<protein>
    <submittedName>
        <fullName evidence="2">Uncharacterized protein</fullName>
    </submittedName>
</protein>
<evidence type="ECO:0000313" key="2">
    <source>
        <dbReference type="WBParaSite" id="PSAMB.scaffold4397size14774.g24268.t1"/>
    </source>
</evidence>
<accession>A0A914WKD7</accession>
<dbReference type="AlphaFoldDB" id="A0A914WKD7"/>
<name>A0A914WKD7_9BILA</name>
<proteinExistence type="predicted"/>